<sequence>MHKLHGVRLSYRAGEGTSETAKLNSIKDNRVHQGAFTTAETFGQLAHILKFEYIDESDEEDNEAECKDVLTDSPMNFRLDSLNARIHMVVSEVGLEFDRENYEVDLLMRYGVERMSIEVDHPIVSAIGNFAVKAFNVVCEMFEKYNKDGKVPATKVNFSSIVHSFAISFIMAITFLQDLNSEKDKWTIKVKILSLWKQYYANTNPPALASMDMIFKDEQGTTIHATIRAGFISDFDKLLEEHSDFLISNFGVKKNIDGTKLTPHQYKLHFLKKTNVRHCQDFTCANDDDGLQLLSFQDFNNTTFDTAYAFDVIGRLINNKDITNLISPTFFILTWRIPTRTNLDRRGIDLDLVRCPLCDEDLESEDHIFVSCEIASGIWKDVLHWWNFSGISITHLEDVISLSDHVLLETKFLNYFDVVVQTTIWHLWIFRNNTIFSQKRPQKSLLLNDIKLSSYTWITSRKKKNSLSWIDWFCHPCNSLSSAIM</sequence>
<dbReference type="Pfam" id="PF13966">
    <property type="entry name" value="zf-RVT"/>
    <property type="match status" value="1"/>
</dbReference>
<keyword evidence="3" id="KW-0695">RNA-directed DNA polymerase</keyword>
<evidence type="ECO:0000313" key="4">
    <source>
        <dbReference type="Proteomes" id="UP001151760"/>
    </source>
</evidence>
<dbReference type="Pfam" id="PF02721">
    <property type="entry name" value="DUF223"/>
    <property type="match status" value="1"/>
</dbReference>
<dbReference type="GO" id="GO:0003964">
    <property type="term" value="F:RNA-directed DNA polymerase activity"/>
    <property type="evidence" value="ECO:0007669"/>
    <property type="project" value="UniProtKB-KW"/>
</dbReference>
<comment type="caution">
    <text evidence="3">The sequence shown here is derived from an EMBL/GenBank/DDBJ whole genome shotgun (WGS) entry which is preliminary data.</text>
</comment>
<organism evidence="3 4">
    <name type="scientific">Tanacetum coccineum</name>
    <dbReference type="NCBI Taxonomy" id="301880"/>
    <lineage>
        <taxon>Eukaryota</taxon>
        <taxon>Viridiplantae</taxon>
        <taxon>Streptophyta</taxon>
        <taxon>Embryophyta</taxon>
        <taxon>Tracheophyta</taxon>
        <taxon>Spermatophyta</taxon>
        <taxon>Magnoliopsida</taxon>
        <taxon>eudicotyledons</taxon>
        <taxon>Gunneridae</taxon>
        <taxon>Pentapetalae</taxon>
        <taxon>asterids</taxon>
        <taxon>campanulids</taxon>
        <taxon>Asterales</taxon>
        <taxon>Asteraceae</taxon>
        <taxon>Asteroideae</taxon>
        <taxon>Anthemideae</taxon>
        <taxon>Anthemidinae</taxon>
        <taxon>Tanacetum</taxon>
    </lineage>
</organism>
<feature type="domain" description="Reverse transcriptase zinc-binding" evidence="2">
    <location>
        <begin position="330"/>
        <end position="379"/>
    </location>
</feature>
<keyword evidence="4" id="KW-1185">Reference proteome</keyword>
<keyword evidence="3" id="KW-0548">Nucleotidyltransferase</keyword>
<dbReference type="CDD" id="cd04480">
    <property type="entry name" value="RPA1_DBD_A_like"/>
    <property type="match status" value="1"/>
</dbReference>
<evidence type="ECO:0000259" key="2">
    <source>
        <dbReference type="Pfam" id="PF13966"/>
    </source>
</evidence>
<dbReference type="PANTHER" id="PTHR47165:SF4">
    <property type="entry name" value="OS03G0429900 PROTEIN"/>
    <property type="match status" value="1"/>
</dbReference>
<proteinExistence type="predicted"/>
<name>A0ABQ5G3L0_9ASTR</name>
<reference evidence="3" key="2">
    <citation type="submission" date="2022-01" db="EMBL/GenBank/DDBJ databases">
        <authorList>
            <person name="Yamashiro T."/>
            <person name="Shiraishi A."/>
            <person name="Satake H."/>
            <person name="Nakayama K."/>
        </authorList>
    </citation>
    <scope>NUCLEOTIDE SEQUENCE</scope>
</reference>
<keyword evidence="3" id="KW-0808">Transferase</keyword>
<evidence type="ECO:0000259" key="1">
    <source>
        <dbReference type="Pfam" id="PF02721"/>
    </source>
</evidence>
<dbReference type="EMBL" id="BQNB010018018">
    <property type="protein sequence ID" value="GJT69768.1"/>
    <property type="molecule type" value="Genomic_DNA"/>
</dbReference>
<dbReference type="Proteomes" id="UP001151760">
    <property type="component" value="Unassembled WGS sequence"/>
</dbReference>
<dbReference type="InterPro" id="IPR012340">
    <property type="entry name" value="NA-bd_OB-fold"/>
</dbReference>
<dbReference type="SUPFAM" id="SSF50249">
    <property type="entry name" value="Nucleic acid-binding proteins"/>
    <property type="match status" value="1"/>
</dbReference>
<evidence type="ECO:0000313" key="3">
    <source>
        <dbReference type="EMBL" id="GJT69768.1"/>
    </source>
</evidence>
<dbReference type="Gene3D" id="2.40.50.140">
    <property type="entry name" value="Nucleic acid-binding proteins"/>
    <property type="match status" value="1"/>
</dbReference>
<dbReference type="PANTHER" id="PTHR47165">
    <property type="entry name" value="OS03G0429900 PROTEIN"/>
    <property type="match status" value="1"/>
</dbReference>
<accession>A0ABQ5G3L0</accession>
<dbReference type="InterPro" id="IPR026960">
    <property type="entry name" value="RVT-Znf"/>
</dbReference>
<dbReference type="InterPro" id="IPR003871">
    <property type="entry name" value="RFA1B/D_OB_1st"/>
</dbReference>
<gene>
    <name evidence="3" type="ORF">Tco_1029054</name>
</gene>
<protein>
    <submittedName>
        <fullName evidence="3">RNA-directed DNA polymerase, eukaryota, reverse transcriptase zinc-binding domain protein</fullName>
    </submittedName>
</protein>
<feature type="domain" description="Replication protein A 70 kDa DNA-binding subunit B/D first OB fold" evidence="1">
    <location>
        <begin position="174"/>
        <end position="279"/>
    </location>
</feature>
<reference evidence="3" key="1">
    <citation type="journal article" date="2022" name="Int. J. Mol. Sci.">
        <title>Draft Genome of Tanacetum Coccineum: Genomic Comparison of Closely Related Tanacetum-Family Plants.</title>
        <authorList>
            <person name="Yamashiro T."/>
            <person name="Shiraishi A."/>
            <person name="Nakayama K."/>
            <person name="Satake H."/>
        </authorList>
    </citation>
    <scope>NUCLEOTIDE SEQUENCE</scope>
</reference>